<reference evidence="3 4" key="1">
    <citation type="submission" date="2024-06" db="EMBL/GenBank/DDBJ databases">
        <title>Genomic Encyclopedia of Type Strains, Phase IV (KMG-IV): sequencing the most valuable type-strain genomes for metagenomic binning, comparative biology and taxonomic classification.</title>
        <authorList>
            <person name="Goeker M."/>
        </authorList>
    </citation>
    <scope>NUCLEOTIDE SEQUENCE [LARGE SCALE GENOMIC DNA]</scope>
    <source>
        <strain evidence="3 4">DSM 19730</strain>
    </source>
</reference>
<accession>A0ABV2KPL2</accession>
<evidence type="ECO:0000313" key="3">
    <source>
        <dbReference type="EMBL" id="MET3662014.1"/>
    </source>
</evidence>
<sequence>MLLLNEEQVGTSIRLALDRIAEGQRHRKRRVALYAEREFDSSMIFEVQMLRDAKGRLRRRAVGYNGPHAVRPVRGHARVGSEGFVAHLISQATERWTKIFMNHPGPDRLRGKTAPAGEIVIVTDFLGSGTRVSTMLDKFWAVPTLRSWKSRDMVRFRVVAAAATLSALSKVRRHRLKPQVEAEWIAPTVKSSADFRTVLSWMRLIENNGPAEGRGTGRYGFGDEGALIAFNYRLPNNTPAMIHHGEEGWQPLYVGPAPVELRELFGVRSLDQAIISAAQSNGVVFGRELTEEDRQTILVLSMLKGRWHRGAEVALASRTSLPVPTVMDILLRALKTELITRSGRITDKGYKFMESGRAGERKTPIIATSPVPYYPEALRIPKAQLI</sequence>
<dbReference type="EMBL" id="JBEPMN010000008">
    <property type="protein sequence ID" value="MET3662014.1"/>
    <property type="molecule type" value="Genomic_DNA"/>
</dbReference>
<protein>
    <submittedName>
        <fullName evidence="3">Uncharacterized protein</fullName>
    </submittedName>
</protein>
<comment type="caution">
    <text evidence="3">The sequence shown here is derived from an EMBL/GenBank/DDBJ whole genome shotgun (WGS) entry which is preliminary data.</text>
</comment>
<dbReference type="Pfam" id="PF24409">
    <property type="entry name" value="wHTH-PRTase_assc"/>
    <property type="match status" value="1"/>
</dbReference>
<evidence type="ECO:0000259" key="2">
    <source>
        <dbReference type="Pfam" id="PF24409"/>
    </source>
</evidence>
<dbReference type="InterPro" id="IPR056920">
    <property type="entry name" value="PRTase-CE"/>
</dbReference>
<proteinExistence type="predicted"/>
<feature type="domain" description="PRTase-CE" evidence="1">
    <location>
        <begin position="116"/>
        <end position="252"/>
    </location>
</feature>
<name>A0ABV2KPL2_9HYPH</name>
<dbReference type="Pfam" id="PF24390">
    <property type="entry name" value="PRTase-CE"/>
    <property type="match status" value="1"/>
</dbReference>
<dbReference type="Proteomes" id="UP001549143">
    <property type="component" value="Unassembled WGS sequence"/>
</dbReference>
<keyword evidence="4" id="KW-1185">Reference proteome</keyword>
<dbReference type="RefSeq" id="WP_354151878.1">
    <property type="nucleotide sequence ID" value="NZ_JBHRZP010000015.1"/>
</dbReference>
<feature type="domain" description="PRTase associated wHTH" evidence="2">
    <location>
        <begin position="297"/>
        <end position="379"/>
    </location>
</feature>
<evidence type="ECO:0000313" key="4">
    <source>
        <dbReference type="Proteomes" id="UP001549143"/>
    </source>
</evidence>
<gene>
    <name evidence="3" type="ORF">ABID44_002346</name>
</gene>
<evidence type="ECO:0000259" key="1">
    <source>
        <dbReference type="Pfam" id="PF24390"/>
    </source>
</evidence>
<dbReference type="InterPro" id="IPR057055">
    <property type="entry name" value="wHTH-PRTase_assoc"/>
</dbReference>
<organism evidence="3 4">
    <name type="scientific">Aquamicrobium ahrensii</name>
    <dbReference type="NCBI Taxonomy" id="469551"/>
    <lineage>
        <taxon>Bacteria</taxon>
        <taxon>Pseudomonadati</taxon>
        <taxon>Pseudomonadota</taxon>
        <taxon>Alphaproteobacteria</taxon>
        <taxon>Hyphomicrobiales</taxon>
        <taxon>Phyllobacteriaceae</taxon>
        <taxon>Aquamicrobium</taxon>
    </lineage>
</organism>